<evidence type="ECO:0000313" key="3">
    <source>
        <dbReference type="Proteomes" id="UP000187609"/>
    </source>
</evidence>
<name>A0A1J6IMD5_NICAT</name>
<evidence type="ECO:0000313" key="2">
    <source>
        <dbReference type="EMBL" id="OIT06318.1"/>
    </source>
</evidence>
<dbReference type="EMBL" id="MJEQ01037184">
    <property type="protein sequence ID" value="OIT06309.1"/>
    <property type="molecule type" value="Genomic_DNA"/>
</dbReference>
<gene>
    <name evidence="1" type="ORF">A4A49_05558</name>
    <name evidence="2" type="ORF">A4A49_61342</name>
</gene>
<sequence length="102" mass="11891">MKMGSLDSSSILVWREPTAPFSFFYLCFHSEKNPLPKCLLHSTKHLIKMEAFMFLDEVEYSSSSEKKKKITCVSIYFIIFKKLNKGIKLLALWLHLSLQLLC</sequence>
<accession>A0A1J6IMD5</accession>
<keyword evidence="3" id="KW-1185">Reference proteome</keyword>
<organism evidence="1 3">
    <name type="scientific">Nicotiana attenuata</name>
    <name type="common">Coyote tobacco</name>
    <dbReference type="NCBI Taxonomy" id="49451"/>
    <lineage>
        <taxon>Eukaryota</taxon>
        <taxon>Viridiplantae</taxon>
        <taxon>Streptophyta</taxon>
        <taxon>Embryophyta</taxon>
        <taxon>Tracheophyta</taxon>
        <taxon>Spermatophyta</taxon>
        <taxon>Magnoliopsida</taxon>
        <taxon>eudicotyledons</taxon>
        <taxon>Gunneridae</taxon>
        <taxon>Pentapetalae</taxon>
        <taxon>asterids</taxon>
        <taxon>lamiids</taxon>
        <taxon>Solanales</taxon>
        <taxon>Solanaceae</taxon>
        <taxon>Nicotianoideae</taxon>
        <taxon>Nicotianeae</taxon>
        <taxon>Nicotiana</taxon>
    </lineage>
</organism>
<evidence type="ECO:0000313" key="1">
    <source>
        <dbReference type="EMBL" id="OIT06309.1"/>
    </source>
</evidence>
<dbReference type="AlphaFoldDB" id="A0A1J6IMD5"/>
<dbReference type="Gramene" id="OIT06309">
    <property type="protein sequence ID" value="OIT06309"/>
    <property type="gene ID" value="A4A49_05558"/>
</dbReference>
<reference evidence="1 3" key="1">
    <citation type="submission" date="2016-11" db="EMBL/GenBank/DDBJ databases">
        <title>The genome of Nicotiana attenuata.</title>
        <authorList>
            <person name="Xu S."/>
            <person name="Brockmoeller T."/>
            <person name="Gaquerel E."/>
            <person name="Navarro A."/>
            <person name="Kuhl H."/>
            <person name="Gase K."/>
            <person name="Ling Z."/>
            <person name="Zhou W."/>
            <person name="Kreitzer C."/>
            <person name="Stanke M."/>
            <person name="Tang H."/>
            <person name="Lyons E."/>
            <person name="Pandey P."/>
            <person name="Pandey S.P."/>
            <person name="Timmermann B."/>
            <person name="Baldwin I.T."/>
        </authorList>
    </citation>
    <scope>NUCLEOTIDE SEQUENCE [LARGE SCALE GENOMIC DNA]</scope>
    <source>
        <strain evidence="3">cv. UT</strain>
        <strain evidence="1">UT</strain>
        <tissue evidence="1">Leaves</tissue>
    </source>
</reference>
<protein>
    <submittedName>
        <fullName evidence="1">Uncharacterized protein</fullName>
    </submittedName>
</protein>
<comment type="caution">
    <text evidence="1">The sequence shown here is derived from an EMBL/GenBank/DDBJ whole genome shotgun (WGS) entry which is preliminary data.</text>
</comment>
<dbReference type="Gramene" id="OIT06318">
    <property type="protein sequence ID" value="OIT06318"/>
    <property type="gene ID" value="A4A49_61342"/>
</dbReference>
<proteinExistence type="predicted"/>
<dbReference type="EMBL" id="MJEQ01037184">
    <property type="protein sequence ID" value="OIT06318.1"/>
    <property type="molecule type" value="Genomic_DNA"/>
</dbReference>
<dbReference type="Proteomes" id="UP000187609">
    <property type="component" value="Unassembled WGS sequence"/>
</dbReference>